<proteinExistence type="predicted"/>
<reference evidence="1 2" key="1">
    <citation type="journal article" date="2017" name="Water Res.">
        <title>Discovery and metagenomic analysis of an anammox bacterial enrichment related to Candidatus "Brocadia caroliniensis" in a full-scale glycerol-fed nitritation-denitritation separate centrate treatment process.</title>
        <authorList>
            <person name="Park H."/>
            <person name="Brotto A.C."/>
            <person name="van Loosdrecht M.C."/>
            <person name="Chandran K."/>
        </authorList>
    </citation>
    <scope>NUCLEOTIDE SEQUENCE [LARGE SCALE GENOMIC DNA]</scope>
    <source>
        <strain evidence="1">26THWARD</strain>
    </source>
</reference>
<gene>
    <name evidence="1" type="ORF">AYP45_12650</name>
</gene>
<dbReference type="AlphaFoldDB" id="A0A1V4ARU0"/>
<dbReference type="EMBL" id="AYTS01000114">
    <property type="protein sequence ID" value="OOP55830.1"/>
    <property type="molecule type" value="Genomic_DNA"/>
</dbReference>
<accession>A0A1V4ARU0</accession>
<protein>
    <submittedName>
        <fullName evidence="1">Uncharacterized protein</fullName>
    </submittedName>
</protein>
<comment type="caution">
    <text evidence="1">The sequence shown here is derived from an EMBL/GenBank/DDBJ whole genome shotgun (WGS) entry which is preliminary data.</text>
</comment>
<dbReference type="Proteomes" id="UP000189681">
    <property type="component" value="Unassembled WGS sequence"/>
</dbReference>
<name>A0A1V4ARU0_9BACT</name>
<evidence type="ECO:0000313" key="1">
    <source>
        <dbReference type="EMBL" id="OOP55830.1"/>
    </source>
</evidence>
<evidence type="ECO:0000313" key="2">
    <source>
        <dbReference type="Proteomes" id="UP000189681"/>
    </source>
</evidence>
<sequence length="73" mass="8486">MINKTTHNMGLEEEGKGIKSLFMTNSQVGWLSETKPNIFFSTANGYRWVFLSFNSTTTLNIIVQKQWFYQKSD</sequence>
<organism evidence="1 2">
    <name type="scientific">Candidatus Brocadia carolinensis</name>
    <dbReference type="NCBI Taxonomy" id="1004156"/>
    <lineage>
        <taxon>Bacteria</taxon>
        <taxon>Pseudomonadati</taxon>
        <taxon>Planctomycetota</taxon>
        <taxon>Candidatus Brocadiia</taxon>
        <taxon>Candidatus Brocadiales</taxon>
        <taxon>Candidatus Brocadiaceae</taxon>
        <taxon>Candidatus Brocadia</taxon>
    </lineage>
</organism>